<protein>
    <recommendedName>
        <fullName evidence="7">Glycoside hydrolase 35 catalytic domain-containing protein</fullName>
    </recommendedName>
</protein>
<accession>A0ABN5GY34</accession>
<dbReference type="SUPFAM" id="SSF51445">
    <property type="entry name" value="(Trans)glycosidases"/>
    <property type="match status" value="1"/>
</dbReference>
<dbReference type="InterPro" id="IPR054746">
    <property type="entry name" value="GLMA-like_second"/>
</dbReference>
<dbReference type="EMBL" id="CP019454">
    <property type="protein sequence ID" value="AUW93435.1"/>
    <property type="molecule type" value="Genomic_DNA"/>
</dbReference>
<dbReference type="PANTHER" id="PTHR23421">
    <property type="entry name" value="BETA-GALACTOSIDASE RELATED"/>
    <property type="match status" value="1"/>
</dbReference>
<dbReference type="Gene3D" id="3.40.50.880">
    <property type="match status" value="1"/>
</dbReference>
<evidence type="ECO:0000313" key="6">
    <source>
        <dbReference type="Proteomes" id="UP000325292"/>
    </source>
</evidence>
<dbReference type="InterPro" id="IPR029062">
    <property type="entry name" value="Class_I_gatase-like"/>
</dbReference>
<keyword evidence="6" id="KW-1185">Reference proteome</keyword>
<organism evidence="5 6">
    <name type="scientific">Sulfobacillus thermotolerans</name>
    <dbReference type="NCBI Taxonomy" id="338644"/>
    <lineage>
        <taxon>Bacteria</taxon>
        <taxon>Bacillati</taxon>
        <taxon>Bacillota</taxon>
        <taxon>Clostridia</taxon>
        <taxon>Eubacteriales</taxon>
        <taxon>Clostridiales Family XVII. Incertae Sedis</taxon>
        <taxon>Sulfobacillus</taxon>
    </lineage>
</organism>
<dbReference type="Proteomes" id="UP000325292">
    <property type="component" value="Chromosome"/>
</dbReference>
<dbReference type="CDD" id="cd03143">
    <property type="entry name" value="A4_beta-galactosidase_middle_domain"/>
    <property type="match status" value="1"/>
</dbReference>
<name>A0ABN5GY34_9FIRM</name>
<feature type="domain" description="GLMA-like second" evidence="4">
    <location>
        <begin position="436"/>
        <end position="561"/>
    </location>
</feature>
<gene>
    <name evidence="5" type="ORF">BXT84_05270</name>
</gene>
<sequence length="790" mass="87753">MPRLDINDQAFELDNHPLFFYGGEVHYFRMDPSQWRDRLATVKGLGINVVSTYIPWLWHEPEPGLFDFTGHTDPRRNVVDFIALAGQLGLMVFVRPGPYVMSELRQEGLPDWLLDLHPEIIAQDSQGRPHPTRMVTYLHPTFLSFVDRWYAAVSEVLAPYFSHNGGPIILSQLDNEVGMLHWVTMMPDQRPDIQKQYQEFLANTAGSAPYGHSDYLQRGVFWREYRAQYLAHLSGQSQRHGWPSPYIINVHGFRDYSIYSRGNDYPIGLSQLFEARHVPGAFLGGDFYPGRVGYDNFHDLALAVTYTAATNAPDAPLFSPEFQSGRFQDRPHIDPSDLDLAARVSVSYGLNGLNWYMLAGGDNPGDIGLFGPRHEWQAPIASDGTLRPSSQVVAHLGALFGTYGSTLAQTKPVTDIHIGFYSAYYLTENPGNSEQAAILQEIVSERDNWHFDGIYRILIAANLTAEAVAVDKKESVLDPERIPVLWMATCRYMDARTQERLSAYVQDGGTLIIGPRVPEWDLAGRPCRILADTLSLPKTTAWAQRGLATILDVSSVFCANYGTLAESATTEVLGRITRGESQGAIITRQSVDAGQVVVMGCALPDLYQYYHDVVRQLAQAIGCRLGLTLSNASLHATRREGPSGGFLFLHNLVETEQSTTVSLAGNAWHDALEWDVTVPPRSGLMLPYNRVALGHTSIHVMQTDAEITLDAQSLVIHRGVHAGHSKLYTQLASQIALASGQATIEYANRHVTIQWQEDGHAQPIILQFGRNDSTVQDSSVVADILAEGSR</sequence>
<dbReference type="InterPro" id="IPR017853">
    <property type="entry name" value="GH"/>
</dbReference>
<evidence type="ECO:0000259" key="4">
    <source>
        <dbReference type="Pfam" id="PF22369"/>
    </source>
</evidence>
<proteinExistence type="inferred from homology"/>
<dbReference type="InterPro" id="IPR031330">
    <property type="entry name" value="Gly_Hdrlase_35_cat"/>
</dbReference>
<reference evidence="5 6" key="1">
    <citation type="journal article" date="2019" name="Sci. Rep.">
        <title>Sulfobacillus thermotolerans: new insights into resistance and metabolic capacities of acidophilic chemolithotrophs.</title>
        <authorList>
            <person name="Panyushkina A.E."/>
            <person name="Babenko V.V."/>
            <person name="Nikitina A.S."/>
            <person name="Selezneva O.V."/>
            <person name="Tsaplina I.A."/>
            <person name="Letarova M.A."/>
            <person name="Kostryukova E.S."/>
            <person name="Letarov A.V."/>
        </authorList>
    </citation>
    <scope>NUCLEOTIDE SEQUENCE [LARGE SCALE GENOMIC DNA]</scope>
    <source>
        <strain evidence="5 6">Kr1</strain>
    </source>
</reference>
<dbReference type="Pfam" id="PF22369">
    <property type="entry name" value="GLMA_2nd"/>
    <property type="match status" value="1"/>
</dbReference>
<comment type="similarity">
    <text evidence="1 2">Belongs to the glycosyl hydrolase 35 family.</text>
</comment>
<dbReference type="Gene3D" id="3.20.20.80">
    <property type="entry name" value="Glycosidases"/>
    <property type="match status" value="1"/>
</dbReference>
<evidence type="ECO:0000256" key="2">
    <source>
        <dbReference type="RuleBase" id="RU003679"/>
    </source>
</evidence>
<evidence type="ECO:0000313" key="5">
    <source>
        <dbReference type="EMBL" id="AUW93435.1"/>
    </source>
</evidence>
<feature type="domain" description="Glycoside hydrolase 35 catalytic" evidence="3">
    <location>
        <begin position="11"/>
        <end position="203"/>
    </location>
</feature>
<evidence type="ECO:0000256" key="1">
    <source>
        <dbReference type="ARBA" id="ARBA00009809"/>
    </source>
</evidence>
<dbReference type="InterPro" id="IPR001944">
    <property type="entry name" value="Glycoside_Hdrlase_35"/>
</dbReference>
<evidence type="ECO:0000259" key="3">
    <source>
        <dbReference type="Pfam" id="PF01301"/>
    </source>
</evidence>
<dbReference type="Pfam" id="PF01301">
    <property type="entry name" value="Glyco_hydro_35"/>
    <property type="match status" value="1"/>
</dbReference>
<evidence type="ECO:0008006" key="7">
    <source>
        <dbReference type="Google" id="ProtNLM"/>
    </source>
</evidence>